<accession>A0A0A8YWE9</accession>
<name>A0A0A8YWE9_ARUDO</name>
<organism evidence="1">
    <name type="scientific">Arundo donax</name>
    <name type="common">Giant reed</name>
    <name type="synonym">Donax arundinaceus</name>
    <dbReference type="NCBI Taxonomy" id="35708"/>
    <lineage>
        <taxon>Eukaryota</taxon>
        <taxon>Viridiplantae</taxon>
        <taxon>Streptophyta</taxon>
        <taxon>Embryophyta</taxon>
        <taxon>Tracheophyta</taxon>
        <taxon>Spermatophyta</taxon>
        <taxon>Magnoliopsida</taxon>
        <taxon>Liliopsida</taxon>
        <taxon>Poales</taxon>
        <taxon>Poaceae</taxon>
        <taxon>PACMAD clade</taxon>
        <taxon>Arundinoideae</taxon>
        <taxon>Arundineae</taxon>
        <taxon>Arundo</taxon>
    </lineage>
</organism>
<reference evidence="1" key="2">
    <citation type="journal article" date="2015" name="Data Brief">
        <title>Shoot transcriptome of the giant reed, Arundo donax.</title>
        <authorList>
            <person name="Barrero R.A."/>
            <person name="Guerrero F.D."/>
            <person name="Moolhuijzen P."/>
            <person name="Goolsby J.A."/>
            <person name="Tidwell J."/>
            <person name="Bellgard S.E."/>
            <person name="Bellgard M.I."/>
        </authorList>
    </citation>
    <scope>NUCLEOTIDE SEQUENCE</scope>
    <source>
        <tissue evidence="1">Shoot tissue taken approximately 20 cm above the soil surface</tissue>
    </source>
</reference>
<sequence>MLGPGYHLSQMKRRKE</sequence>
<protein>
    <submittedName>
        <fullName evidence="1">Uncharacterized protein</fullName>
    </submittedName>
</protein>
<evidence type="ECO:0000313" key="1">
    <source>
        <dbReference type="EMBL" id="JAD28820.1"/>
    </source>
</evidence>
<dbReference type="EMBL" id="GBRH01269075">
    <property type="protein sequence ID" value="JAD28820.1"/>
    <property type="molecule type" value="Transcribed_RNA"/>
</dbReference>
<dbReference type="AlphaFoldDB" id="A0A0A8YWE9"/>
<reference evidence="1" key="1">
    <citation type="submission" date="2014-09" db="EMBL/GenBank/DDBJ databases">
        <authorList>
            <person name="Magalhaes I.L.F."/>
            <person name="Oliveira U."/>
            <person name="Santos F.R."/>
            <person name="Vidigal T.H.D.A."/>
            <person name="Brescovit A.D."/>
            <person name="Santos A.J."/>
        </authorList>
    </citation>
    <scope>NUCLEOTIDE SEQUENCE</scope>
    <source>
        <tissue evidence="1">Shoot tissue taken approximately 20 cm above the soil surface</tissue>
    </source>
</reference>
<proteinExistence type="predicted"/>